<feature type="non-terminal residue" evidence="1">
    <location>
        <position position="1"/>
    </location>
</feature>
<dbReference type="AlphaFoldDB" id="A0A392WAL0"/>
<evidence type="ECO:0000313" key="2">
    <source>
        <dbReference type="Proteomes" id="UP000265520"/>
    </source>
</evidence>
<sequence length="56" mass="6218">PLVSHVLNLLALLNEHLKLSNSQGYHCILQLIPQPTLETSAHVSLIYAIPEETEES</sequence>
<protein>
    <submittedName>
        <fullName evidence="1">Uncharacterized protein</fullName>
    </submittedName>
</protein>
<keyword evidence="2" id="KW-1185">Reference proteome</keyword>
<dbReference type="Proteomes" id="UP000265520">
    <property type="component" value="Unassembled WGS sequence"/>
</dbReference>
<reference evidence="1 2" key="1">
    <citation type="journal article" date="2018" name="Front. Plant Sci.">
        <title>Red Clover (Trifolium pratense) and Zigzag Clover (T. medium) - A Picture of Genomic Similarities and Differences.</title>
        <authorList>
            <person name="Dluhosova J."/>
            <person name="Istvanek J."/>
            <person name="Nedelnik J."/>
            <person name="Repkova J."/>
        </authorList>
    </citation>
    <scope>NUCLEOTIDE SEQUENCE [LARGE SCALE GENOMIC DNA]</scope>
    <source>
        <strain evidence="2">cv. 10/8</strain>
        <tissue evidence="1">Leaf</tissue>
    </source>
</reference>
<accession>A0A392WAL0</accession>
<proteinExistence type="predicted"/>
<dbReference type="EMBL" id="LXQA011425393">
    <property type="protein sequence ID" value="MCI96833.1"/>
    <property type="molecule type" value="Genomic_DNA"/>
</dbReference>
<name>A0A392WAL0_9FABA</name>
<comment type="caution">
    <text evidence="1">The sequence shown here is derived from an EMBL/GenBank/DDBJ whole genome shotgun (WGS) entry which is preliminary data.</text>
</comment>
<organism evidence="1 2">
    <name type="scientific">Trifolium medium</name>
    <dbReference type="NCBI Taxonomy" id="97028"/>
    <lineage>
        <taxon>Eukaryota</taxon>
        <taxon>Viridiplantae</taxon>
        <taxon>Streptophyta</taxon>
        <taxon>Embryophyta</taxon>
        <taxon>Tracheophyta</taxon>
        <taxon>Spermatophyta</taxon>
        <taxon>Magnoliopsida</taxon>
        <taxon>eudicotyledons</taxon>
        <taxon>Gunneridae</taxon>
        <taxon>Pentapetalae</taxon>
        <taxon>rosids</taxon>
        <taxon>fabids</taxon>
        <taxon>Fabales</taxon>
        <taxon>Fabaceae</taxon>
        <taxon>Papilionoideae</taxon>
        <taxon>50 kb inversion clade</taxon>
        <taxon>NPAAA clade</taxon>
        <taxon>Hologalegina</taxon>
        <taxon>IRL clade</taxon>
        <taxon>Trifolieae</taxon>
        <taxon>Trifolium</taxon>
    </lineage>
</organism>
<evidence type="ECO:0000313" key="1">
    <source>
        <dbReference type="EMBL" id="MCI96833.1"/>
    </source>
</evidence>